<dbReference type="Proteomes" id="UP000198651">
    <property type="component" value="Chromosome I"/>
</dbReference>
<organism evidence="1 2">
    <name type="scientific">Candidatus Ichthyocystis hellenicum</name>
    <dbReference type="NCBI Taxonomy" id="1561003"/>
    <lineage>
        <taxon>Bacteria</taxon>
        <taxon>Pseudomonadati</taxon>
        <taxon>Pseudomonadota</taxon>
        <taxon>Betaproteobacteria</taxon>
        <taxon>Burkholderiales</taxon>
        <taxon>Candidatus Ichthyocystis</taxon>
    </lineage>
</organism>
<reference evidence="2" key="1">
    <citation type="submission" date="2015-11" db="EMBL/GenBank/DDBJ databases">
        <authorList>
            <person name="Seth-Smith H.M.B."/>
        </authorList>
    </citation>
    <scope>NUCLEOTIDE SEQUENCE [LARGE SCALE GENOMIC DNA]</scope>
    <source>
        <strain evidence="2">2013Ark11</strain>
    </source>
</reference>
<name>A0A0S4M7B7_9BURK</name>
<gene>
    <name evidence="1" type="ORF">Ark11_1353</name>
</gene>
<evidence type="ECO:0000313" key="1">
    <source>
        <dbReference type="EMBL" id="CUT18157.1"/>
    </source>
</evidence>
<sequence length="410" mass="47047">MIDSVSVPCFYNPCSLIELSMKSIFGVDCEQSIGHLMQLSCADVLEAATIVKRKSISFSKYERISESSSGGDIFPSEWNDFCSMHFNLFVNSEEIAMVSSVTYLMEAIFLDLKFMFPSPPEILFTDDVWKSNPVYQLVNSKSKDGAGICYEKIDDLLLLSDPDDHIDGFALPIIGSSGEEKLFYYYDPLCFFPVHNPRSGSRCISGREIRESMSFMISSSRKIMSNLVELRYCIGKNLYNLSIIALLQMEKTFSEVDSIGQEGFIGRKQSIIESLKLITCLRNIKNDVRKIEDVIFPAMQYCNFVPLEDMLRLFELVDSDLYKNEIVMLVSIIKIKCQDIIETKKSKIELFLRKIEQNEESNNLNEERNNLYELSFTQVYVGNVGRSLEKLSEEIEEMEVFLRYLSIKCE</sequence>
<dbReference type="RefSeq" id="WP_092343566.1">
    <property type="nucleotide sequence ID" value="NZ_LN906597.1"/>
</dbReference>
<dbReference type="AlphaFoldDB" id="A0A0S4M7B7"/>
<proteinExistence type="predicted"/>
<evidence type="ECO:0000313" key="2">
    <source>
        <dbReference type="Proteomes" id="UP000198651"/>
    </source>
</evidence>
<accession>A0A0S4M7B7</accession>
<protein>
    <submittedName>
        <fullName evidence="1">Putative coiled coil protein</fullName>
    </submittedName>
</protein>
<keyword evidence="2" id="KW-1185">Reference proteome</keyword>
<dbReference type="EMBL" id="LN906597">
    <property type="protein sequence ID" value="CUT18157.1"/>
    <property type="molecule type" value="Genomic_DNA"/>
</dbReference>
<dbReference type="OrthoDB" id="9959006at2"/>